<keyword evidence="2" id="KW-1185">Reference proteome</keyword>
<organism evidence="1 2">
    <name type="scientific">Leptospira licerasiae str. MMD4847</name>
    <dbReference type="NCBI Taxonomy" id="1049971"/>
    <lineage>
        <taxon>Bacteria</taxon>
        <taxon>Pseudomonadati</taxon>
        <taxon>Spirochaetota</taxon>
        <taxon>Spirochaetia</taxon>
        <taxon>Leptospirales</taxon>
        <taxon>Leptospiraceae</taxon>
        <taxon>Leptospira</taxon>
    </lineage>
</organism>
<evidence type="ECO:0000313" key="2">
    <source>
        <dbReference type="Proteomes" id="UP000018720"/>
    </source>
</evidence>
<comment type="caution">
    <text evidence="1">The sequence shown here is derived from an EMBL/GenBank/DDBJ whole genome shotgun (WGS) entry which is preliminary data.</text>
</comment>
<gene>
    <name evidence="1" type="ORF">LEP1GSC178_1215</name>
</gene>
<proteinExistence type="predicted"/>
<name>A0ABP2R7R6_9LEPT</name>
<evidence type="ECO:0000313" key="1">
    <source>
        <dbReference type="EMBL" id="EJZ40279.1"/>
    </source>
</evidence>
<sequence>MRYAYFSRELPDILRKKISDFSLGYKKGFRFGIPFLNIMNSNRSIKQAKQRG</sequence>
<reference evidence="1 2" key="1">
    <citation type="submission" date="2012-08" db="EMBL/GenBank/DDBJ databases">
        <authorList>
            <person name="Harkins D.M."/>
            <person name="Durkin A.S."/>
            <person name="Selengut J.D."/>
            <person name="Sanka R."/>
            <person name="DePew J."/>
            <person name="Purushe J."/>
            <person name="Matthias M.A."/>
            <person name="Vinetz J.M."/>
            <person name="Sutton G.G."/>
            <person name="Nelson W.C."/>
            <person name="Fouts D.E."/>
        </authorList>
    </citation>
    <scope>NUCLEOTIDE SEQUENCE [LARGE SCALE GENOMIC DNA]</scope>
    <source>
        <strain evidence="1 2">MMD4847</strain>
    </source>
</reference>
<dbReference type="Proteomes" id="UP000018720">
    <property type="component" value="Unassembled WGS sequence"/>
</dbReference>
<dbReference type="EMBL" id="AHOM02000010">
    <property type="protein sequence ID" value="EJZ40279.1"/>
    <property type="molecule type" value="Genomic_DNA"/>
</dbReference>
<protein>
    <submittedName>
        <fullName evidence="1">Uncharacterized protein</fullName>
    </submittedName>
</protein>
<accession>A0ABP2R7R6</accession>